<evidence type="ECO:0000313" key="1">
    <source>
        <dbReference type="EMBL" id="KDR74272.1"/>
    </source>
</evidence>
<dbReference type="HOGENOM" id="CLU_894417_0_0_1"/>
<dbReference type="EMBL" id="KL142383">
    <property type="protein sequence ID" value="KDR74272.1"/>
    <property type="molecule type" value="Genomic_DNA"/>
</dbReference>
<reference evidence="2" key="1">
    <citation type="journal article" date="2014" name="Proc. Natl. Acad. Sci. U.S.A.">
        <title>Extensive sampling of basidiomycete genomes demonstrates inadequacy of the white-rot/brown-rot paradigm for wood decay fungi.</title>
        <authorList>
            <person name="Riley R."/>
            <person name="Salamov A.A."/>
            <person name="Brown D.W."/>
            <person name="Nagy L.G."/>
            <person name="Floudas D."/>
            <person name="Held B.W."/>
            <person name="Levasseur A."/>
            <person name="Lombard V."/>
            <person name="Morin E."/>
            <person name="Otillar R."/>
            <person name="Lindquist E.A."/>
            <person name="Sun H."/>
            <person name="LaButti K.M."/>
            <person name="Schmutz J."/>
            <person name="Jabbour D."/>
            <person name="Luo H."/>
            <person name="Baker S.E."/>
            <person name="Pisabarro A.G."/>
            <person name="Walton J.D."/>
            <person name="Blanchette R.A."/>
            <person name="Henrissat B."/>
            <person name="Martin F."/>
            <person name="Cullen D."/>
            <person name="Hibbett D.S."/>
            <person name="Grigoriev I.V."/>
        </authorList>
    </citation>
    <scope>NUCLEOTIDE SEQUENCE [LARGE SCALE GENOMIC DNA]</scope>
    <source>
        <strain evidence="2">CBS 339.88</strain>
    </source>
</reference>
<dbReference type="AlphaFoldDB" id="A0A067SW21"/>
<dbReference type="OrthoDB" id="3046758at2759"/>
<proteinExistence type="predicted"/>
<name>A0A067SW21_GALM3</name>
<dbReference type="Proteomes" id="UP000027222">
    <property type="component" value="Unassembled WGS sequence"/>
</dbReference>
<evidence type="ECO:0000313" key="2">
    <source>
        <dbReference type="Proteomes" id="UP000027222"/>
    </source>
</evidence>
<gene>
    <name evidence="1" type="ORF">GALMADRAFT_280292</name>
</gene>
<accession>A0A067SW21</accession>
<keyword evidence="2" id="KW-1185">Reference proteome</keyword>
<protein>
    <submittedName>
        <fullName evidence="1">Uncharacterized protein</fullName>
    </submittedName>
</protein>
<organism evidence="1 2">
    <name type="scientific">Galerina marginata (strain CBS 339.88)</name>
    <dbReference type="NCBI Taxonomy" id="685588"/>
    <lineage>
        <taxon>Eukaryota</taxon>
        <taxon>Fungi</taxon>
        <taxon>Dikarya</taxon>
        <taxon>Basidiomycota</taxon>
        <taxon>Agaricomycotina</taxon>
        <taxon>Agaricomycetes</taxon>
        <taxon>Agaricomycetidae</taxon>
        <taxon>Agaricales</taxon>
        <taxon>Agaricineae</taxon>
        <taxon>Strophariaceae</taxon>
        <taxon>Galerina</taxon>
    </lineage>
</organism>
<sequence length="311" mass="35163">MVVYASFFNGTTTLETALHMPATDIIKKFDNFVNKADLYAVQEEARDYMKPAVSAIEAIYNRYKTEPEQHPGYIEDSSSLLSRLSVPYQSNKFDLRTLYDIVAWILSVVGPVPSIATRDNYYYPLMMIGYVFCAKLIPARKVTKKLNPGPPEVWSVMWFEQIINKLPVKRVVVGANLDKPGKSTKDDAKEFRKALLDASNILDWSQKHSVMQLRRGLTSQDFGHCAETYPLLFICSLGHAGQEATTIQRSVEGLAAKAPLLYTKTTAKIALYEEAKGVKHALMNPCLNCEWLLGYGEGFQISHFILKEREY</sequence>